<proteinExistence type="predicted"/>
<protein>
    <submittedName>
        <fullName evidence="2">FAR1 DNA-binding domain protein</fullName>
    </submittedName>
</protein>
<gene>
    <name evidence="2" type="ordered locus">MTR_8g038805</name>
</gene>
<keyword evidence="4" id="KW-1185">Reference proteome</keyword>
<evidence type="ECO:0000256" key="1">
    <source>
        <dbReference type="SAM" id="MobiDB-lite"/>
    </source>
</evidence>
<reference evidence="2 4" key="1">
    <citation type="journal article" date="2011" name="Nature">
        <title>The Medicago genome provides insight into the evolution of rhizobial symbioses.</title>
        <authorList>
            <person name="Young N.D."/>
            <person name="Debelle F."/>
            <person name="Oldroyd G.E."/>
            <person name="Geurts R."/>
            <person name="Cannon S.B."/>
            <person name="Udvardi M.K."/>
            <person name="Benedito V.A."/>
            <person name="Mayer K.F."/>
            <person name="Gouzy J."/>
            <person name="Schoof H."/>
            <person name="Van de Peer Y."/>
            <person name="Proost S."/>
            <person name="Cook D.R."/>
            <person name="Meyers B.C."/>
            <person name="Spannagl M."/>
            <person name="Cheung F."/>
            <person name="De Mita S."/>
            <person name="Krishnakumar V."/>
            <person name="Gundlach H."/>
            <person name="Zhou S."/>
            <person name="Mudge J."/>
            <person name="Bharti A.K."/>
            <person name="Murray J.D."/>
            <person name="Naoumkina M.A."/>
            <person name="Rosen B."/>
            <person name="Silverstein K.A."/>
            <person name="Tang H."/>
            <person name="Rombauts S."/>
            <person name="Zhao P.X."/>
            <person name="Zhou P."/>
            <person name="Barbe V."/>
            <person name="Bardou P."/>
            <person name="Bechner M."/>
            <person name="Bellec A."/>
            <person name="Berger A."/>
            <person name="Berges H."/>
            <person name="Bidwell S."/>
            <person name="Bisseling T."/>
            <person name="Choisne N."/>
            <person name="Couloux A."/>
            <person name="Denny R."/>
            <person name="Deshpande S."/>
            <person name="Dai X."/>
            <person name="Doyle J.J."/>
            <person name="Dudez A.M."/>
            <person name="Farmer A.D."/>
            <person name="Fouteau S."/>
            <person name="Franken C."/>
            <person name="Gibelin C."/>
            <person name="Gish J."/>
            <person name="Goldstein S."/>
            <person name="Gonzalez A.J."/>
            <person name="Green P.J."/>
            <person name="Hallab A."/>
            <person name="Hartog M."/>
            <person name="Hua A."/>
            <person name="Humphray S.J."/>
            <person name="Jeong D.H."/>
            <person name="Jing Y."/>
            <person name="Jocker A."/>
            <person name="Kenton S.M."/>
            <person name="Kim D.J."/>
            <person name="Klee K."/>
            <person name="Lai H."/>
            <person name="Lang C."/>
            <person name="Lin S."/>
            <person name="Macmil S.L."/>
            <person name="Magdelenat G."/>
            <person name="Matthews L."/>
            <person name="McCorrison J."/>
            <person name="Monaghan E.L."/>
            <person name="Mun J.H."/>
            <person name="Najar F.Z."/>
            <person name="Nicholson C."/>
            <person name="Noirot C."/>
            <person name="O'Bleness M."/>
            <person name="Paule C.R."/>
            <person name="Poulain J."/>
            <person name="Prion F."/>
            <person name="Qin B."/>
            <person name="Qu C."/>
            <person name="Retzel E.F."/>
            <person name="Riddle C."/>
            <person name="Sallet E."/>
            <person name="Samain S."/>
            <person name="Samson N."/>
            <person name="Sanders I."/>
            <person name="Saurat O."/>
            <person name="Scarpelli C."/>
            <person name="Schiex T."/>
            <person name="Segurens B."/>
            <person name="Severin A.J."/>
            <person name="Sherrier D.J."/>
            <person name="Shi R."/>
            <person name="Sims S."/>
            <person name="Singer S.R."/>
            <person name="Sinharoy S."/>
            <person name="Sterck L."/>
            <person name="Viollet A."/>
            <person name="Wang B.B."/>
            <person name="Wang K."/>
            <person name="Wang M."/>
            <person name="Wang X."/>
            <person name="Warfsmann J."/>
            <person name="Weissenbach J."/>
            <person name="White D.D."/>
            <person name="White J.D."/>
            <person name="Wiley G.B."/>
            <person name="Wincker P."/>
            <person name="Xing Y."/>
            <person name="Yang L."/>
            <person name="Yao Z."/>
            <person name="Ying F."/>
            <person name="Zhai J."/>
            <person name="Zhou L."/>
            <person name="Zuber A."/>
            <person name="Denarie J."/>
            <person name="Dixon R.A."/>
            <person name="May G.D."/>
            <person name="Schwartz D.C."/>
            <person name="Rogers J."/>
            <person name="Quetier F."/>
            <person name="Town C.D."/>
            <person name="Roe B.A."/>
        </authorList>
    </citation>
    <scope>NUCLEOTIDE SEQUENCE [LARGE SCALE GENOMIC DNA]</scope>
    <source>
        <strain evidence="2">A17</strain>
        <strain evidence="3 4">cv. Jemalong A17</strain>
    </source>
</reference>
<feature type="compositionally biased region" description="Acidic residues" evidence="1">
    <location>
        <begin position="1"/>
        <end position="11"/>
    </location>
</feature>
<dbReference type="GO" id="GO:0045944">
    <property type="term" value="P:positive regulation of transcription by RNA polymerase II"/>
    <property type="evidence" value="ECO:0007669"/>
    <property type="project" value="InterPro"/>
</dbReference>
<evidence type="ECO:0000313" key="4">
    <source>
        <dbReference type="Proteomes" id="UP000002051"/>
    </source>
</evidence>
<keyword evidence="2" id="KW-0238">DNA-binding</keyword>
<dbReference type="InterPro" id="IPR014842">
    <property type="entry name" value="AFT"/>
</dbReference>
<feature type="region of interest" description="Disordered" evidence="1">
    <location>
        <begin position="1"/>
        <end position="20"/>
    </location>
</feature>
<dbReference type="EnsemblPlants" id="KEH19115">
    <property type="protein sequence ID" value="KEH19115"/>
    <property type="gene ID" value="MTR_8g038805"/>
</dbReference>
<dbReference type="HOGENOM" id="CLU_069925_0_0_1"/>
<dbReference type="GO" id="GO:0010106">
    <property type="term" value="P:cellular response to iron ion starvation"/>
    <property type="evidence" value="ECO:0007669"/>
    <property type="project" value="InterPro"/>
</dbReference>
<dbReference type="GO" id="GO:0003677">
    <property type="term" value="F:DNA binding"/>
    <property type="evidence" value="ECO:0007669"/>
    <property type="project" value="UniProtKB-KW"/>
</dbReference>
<evidence type="ECO:0000313" key="3">
    <source>
        <dbReference type="EnsemblPlants" id="KEH19115"/>
    </source>
</evidence>
<dbReference type="Proteomes" id="UP000002051">
    <property type="component" value="Chromosome 8"/>
</dbReference>
<reference evidence="3" key="3">
    <citation type="submission" date="2015-04" db="UniProtKB">
        <authorList>
            <consortium name="EnsemblPlants"/>
        </authorList>
    </citation>
    <scope>IDENTIFICATION</scope>
    <source>
        <strain evidence="3">cv. Jemalong A17</strain>
    </source>
</reference>
<dbReference type="AlphaFoldDB" id="A0A072TZZ2"/>
<reference evidence="2 4" key="2">
    <citation type="journal article" date="2014" name="BMC Genomics">
        <title>An improved genome release (version Mt4.0) for the model legume Medicago truncatula.</title>
        <authorList>
            <person name="Tang H."/>
            <person name="Krishnakumar V."/>
            <person name="Bidwell S."/>
            <person name="Rosen B."/>
            <person name="Chan A."/>
            <person name="Zhou S."/>
            <person name="Gentzbittel L."/>
            <person name="Childs K.L."/>
            <person name="Yandell M."/>
            <person name="Gundlach H."/>
            <person name="Mayer K.F."/>
            <person name="Schwartz D.C."/>
            <person name="Town C.D."/>
        </authorList>
    </citation>
    <scope>GENOME REANNOTATION</scope>
    <source>
        <strain evidence="2">A17</strain>
        <strain evidence="3 4">cv. Jemalong A17</strain>
    </source>
</reference>
<sequence>MVENADDDDDPVETKSSFVGYSGELKPPTVEVSVDVKSNIDEASFMLKFHMLIPLLCERSGAHKSPKKRLKHESTNSRKCGCVFKLHGYVSRETKDWKLAILNGVHNHELVPSLEWHILAGRLRDDDKKIVHMT</sequence>
<organism evidence="2 4">
    <name type="scientific">Medicago truncatula</name>
    <name type="common">Barrel medic</name>
    <name type="synonym">Medicago tribuloides</name>
    <dbReference type="NCBI Taxonomy" id="3880"/>
    <lineage>
        <taxon>Eukaryota</taxon>
        <taxon>Viridiplantae</taxon>
        <taxon>Streptophyta</taxon>
        <taxon>Embryophyta</taxon>
        <taxon>Tracheophyta</taxon>
        <taxon>Spermatophyta</taxon>
        <taxon>Magnoliopsida</taxon>
        <taxon>eudicotyledons</taxon>
        <taxon>Gunneridae</taxon>
        <taxon>Pentapetalae</taxon>
        <taxon>rosids</taxon>
        <taxon>fabids</taxon>
        <taxon>Fabales</taxon>
        <taxon>Fabaceae</taxon>
        <taxon>Papilionoideae</taxon>
        <taxon>50 kb inversion clade</taxon>
        <taxon>NPAAA clade</taxon>
        <taxon>Hologalegina</taxon>
        <taxon>IRL clade</taxon>
        <taxon>Trifolieae</taxon>
        <taxon>Medicago</taxon>
    </lineage>
</organism>
<evidence type="ECO:0000313" key="2">
    <source>
        <dbReference type="EMBL" id="KEH19115.1"/>
    </source>
</evidence>
<dbReference type="EMBL" id="CM001224">
    <property type="protein sequence ID" value="KEH19115.1"/>
    <property type="molecule type" value="Genomic_DNA"/>
</dbReference>
<accession>A0A072TZZ2</accession>
<name>A0A072TZZ2_MEDTR</name>
<dbReference type="GO" id="GO:0000981">
    <property type="term" value="F:DNA-binding transcription factor activity, RNA polymerase II-specific"/>
    <property type="evidence" value="ECO:0007669"/>
    <property type="project" value="InterPro"/>
</dbReference>
<dbReference type="Pfam" id="PF08731">
    <property type="entry name" value="AFT"/>
    <property type="match status" value="1"/>
</dbReference>